<sequence length="261" mass="28176">MTATNLPKRSQPIVWFITGSSRGFGRVWTEAALARGDKVAATARNPNALTTLVNTYGDAILPLKLDVTNQDAVFQAMNQAHQYFGRLDIILSNAGYGPLDAVEEVSLEDVRANFETNVFGTLSVIQAALPLLRKQGGGHILPVTSIGGVVTFPTVGLYQAAKYAVEGMAETLASESSTMPEYDAIRARMYTGFTPETYGDPAATSEAIFKVVDDEEPPLRLLLGSTSLPIIRKVYADRMATWDKWADVSNAAQGNTSNVQI</sequence>
<dbReference type="InterPro" id="IPR036291">
    <property type="entry name" value="NAD(P)-bd_dom_sf"/>
</dbReference>
<keyword evidence="5" id="KW-1185">Reference proteome</keyword>
<dbReference type="PANTHER" id="PTHR43976:SF16">
    <property type="entry name" value="SHORT-CHAIN DEHYDROGENASE_REDUCTASE FAMILY PROTEIN"/>
    <property type="match status" value="1"/>
</dbReference>
<dbReference type="InterPro" id="IPR051911">
    <property type="entry name" value="SDR_oxidoreductase"/>
</dbReference>
<organism evidence="4 5">
    <name type="scientific">Bifiguratus adelaidae</name>
    <dbReference type="NCBI Taxonomy" id="1938954"/>
    <lineage>
        <taxon>Eukaryota</taxon>
        <taxon>Fungi</taxon>
        <taxon>Fungi incertae sedis</taxon>
        <taxon>Mucoromycota</taxon>
        <taxon>Mucoromycotina</taxon>
        <taxon>Endogonomycetes</taxon>
        <taxon>Endogonales</taxon>
        <taxon>Endogonales incertae sedis</taxon>
        <taxon>Bifiguratus</taxon>
    </lineage>
</organism>
<evidence type="ECO:0000256" key="2">
    <source>
        <dbReference type="ARBA" id="ARBA00023002"/>
    </source>
</evidence>
<dbReference type="Pfam" id="PF00106">
    <property type="entry name" value="adh_short"/>
    <property type="match status" value="1"/>
</dbReference>
<dbReference type="OrthoDB" id="1933717at2759"/>
<dbReference type="Proteomes" id="UP000242875">
    <property type="component" value="Unassembled WGS sequence"/>
</dbReference>
<dbReference type="PANTHER" id="PTHR43976">
    <property type="entry name" value="SHORT CHAIN DEHYDROGENASE"/>
    <property type="match status" value="1"/>
</dbReference>
<comment type="caution">
    <text evidence="4">The sequence shown here is derived from an EMBL/GenBank/DDBJ whole genome shotgun (WGS) entry which is preliminary data.</text>
</comment>
<dbReference type="PRINTS" id="PR00081">
    <property type="entry name" value="GDHRDH"/>
</dbReference>
<name>A0A261Y817_9FUNG</name>
<dbReference type="Gene3D" id="3.40.50.720">
    <property type="entry name" value="NAD(P)-binding Rossmann-like Domain"/>
    <property type="match status" value="1"/>
</dbReference>
<dbReference type="PRINTS" id="PR00080">
    <property type="entry name" value="SDRFAMILY"/>
</dbReference>
<dbReference type="SUPFAM" id="SSF51735">
    <property type="entry name" value="NAD(P)-binding Rossmann-fold domains"/>
    <property type="match status" value="1"/>
</dbReference>
<proteinExistence type="inferred from homology"/>
<dbReference type="GO" id="GO:0016491">
    <property type="term" value="F:oxidoreductase activity"/>
    <property type="evidence" value="ECO:0007669"/>
    <property type="project" value="UniProtKB-KW"/>
</dbReference>
<evidence type="ECO:0000256" key="1">
    <source>
        <dbReference type="ARBA" id="ARBA00006484"/>
    </source>
</evidence>
<dbReference type="EMBL" id="MVBO01000002">
    <property type="protein sequence ID" value="OZJ06752.1"/>
    <property type="molecule type" value="Genomic_DNA"/>
</dbReference>
<dbReference type="CDD" id="cd05374">
    <property type="entry name" value="17beta-HSD-like_SDR_c"/>
    <property type="match status" value="1"/>
</dbReference>
<protein>
    <submittedName>
        <fullName evidence="4">Uncharacterized protein</fullName>
    </submittedName>
</protein>
<dbReference type="InterPro" id="IPR002347">
    <property type="entry name" value="SDR_fam"/>
</dbReference>
<evidence type="ECO:0000313" key="4">
    <source>
        <dbReference type="EMBL" id="OZJ06752.1"/>
    </source>
</evidence>
<accession>A0A261Y817</accession>
<evidence type="ECO:0000313" key="5">
    <source>
        <dbReference type="Proteomes" id="UP000242875"/>
    </source>
</evidence>
<comment type="similarity">
    <text evidence="1 3">Belongs to the short-chain dehydrogenases/reductases (SDR) family.</text>
</comment>
<dbReference type="AlphaFoldDB" id="A0A261Y817"/>
<evidence type="ECO:0000256" key="3">
    <source>
        <dbReference type="RuleBase" id="RU000363"/>
    </source>
</evidence>
<gene>
    <name evidence="4" type="ORF">BZG36_00268</name>
</gene>
<reference evidence="4 5" key="1">
    <citation type="journal article" date="2017" name="Mycologia">
        <title>Bifiguratus adelaidae, gen. et sp. nov., a new member of Mucoromycotina in endophytic and soil-dwelling habitats.</title>
        <authorList>
            <person name="Torres-Cruz T.J."/>
            <person name="Billingsley Tobias T.L."/>
            <person name="Almatruk M."/>
            <person name="Hesse C."/>
            <person name="Kuske C.R."/>
            <person name="Desiro A."/>
            <person name="Benucci G.M."/>
            <person name="Bonito G."/>
            <person name="Stajich J.E."/>
            <person name="Dunlap C."/>
            <person name="Arnold A.E."/>
            <person name="Porras-Alfaro A."/>
        </authorList>
    </citation>
    <scope>NUCLEOTIDE SEQUENCE [LARGE SCALE GENOMIC DNA]</scope>
    <source>
        <strain evidence="4 5">AZ0501</strain>
    </source>
</reference>
<keyword evidence="2" id="KW-0560">Oxidoreductase</keyword>